<feature type="compositionally biased region" description="Gly residues" evidence="1">
    <location>
        <begin position="183"/>
        <end position="192"/>
    </location>
</feature>
<feature type="region of interest" description="Disordered" evidence="1">
    <location>
        <begin position="91"/>
        <end position="207"/>
    </location>
</feature>
<protein>
    <submittedName>
        <fullName evidence="2">Translation initiation factor IF-2-like protein</fullName>
    </submittedName>
</protein>
<proteinExistence type="predicted"/>
<keyword evidence="3" id="KW-1185">Reference proteome</keyword>
<dbReference type="EMBL" id="BRZM01000544">
    <property type="protein sequence ID" value="GLD71211.1"/>
    <property type="molecule type" value="Genomic_DNA"/>
</dbReference>
<organism evidence="2 3">
    <name type="scientific">Lates japonicus</name>
    <name type="common">Japanese lates</name>
    <dbReference type="NCBI Taxonomy" id="270547"/>
    <lineage>
        <taxon>Eukaryota</taxon>
        <taxon>Metazoa</taxon>
        <taxon>Chordata</taxon>
        <taxon>Craniata</taxon>
        <taxon>Vertebrata</taxon>
        <taxon>Euteleostomi</taxon>
        <taxon>Actinopterygii</taxon>
        <taxon>Neopterygii</taxon>
        <taxon>Teleostei</taxon>
        <taxon>Neoteleostei</taxon>
        <taxon>Acanthomorphata</taxon>
        <taxon>Carangaria</taxon>
        <taxon>Carangaria incertae sedis</taxon>
        <taxon>Centropomidae</taxon>
        <taxon>Lates</taxon>
    </lineage>
</organism>
<sequence length="232" mass="24724">MEFTTRFGLHSQTTRLREDRTPARRGPLPASHRPRAEPRSEGLRPPSDTGQAVFRTPHFPRPPVGRGFGAGLFPLRSPLLRESCRKERQAWLPERRLTGSGRWAPRRGGAARGGPDQPARNPHPTPDNPPLGVQRAGTRRHSVLADQPAEAVSTAFAPDSSQRIRREAPPAGAGGKEERGRQGGRGSFAGGEGEADGPAAPAAAPCRAVPKSRLGAALLRSLPNPSGVSIDV</sequence>
<accession>A0AAD3NHN7</accession>
<dbReference type="GO" id="GO:0003743">
    <property type="term" value="F:translation initiation factor activity"/>
    <property type="evidence" value="ECO:0007669"/>
    <property type="project" value="UniProtKB-KW"/>
</dbReference>
<keyword evidence="2" id="KW-0648">Protein biosynthesis</keyword>
<feature type="compositionally biased region" description="Low complexity" evidence="1">
    <location>
        <begin position="196"/>
        <end position="205"/>
    </location>
</feature>
<comment type="caution">
    <text evidence="2">The sequence shown here is derived from an EMBL/GenBank/DDBJ whole genome shotgun (WGS) entry which is preliminary data.</text>
</comment>
<evidence type="ECO:0000313" key="2">
    <source>
        <dbReference type="EMBL" id="GLD71211.1"/>
    </source>
</evidence>
<evidence type="ECO:0000313" key="3">
    <source>
        <dbReference type="Proteomes" id="UP001279410"/>
    </source>
</evidence>
<gene>
    <name evidence="2" type="ORF">AKAME5_002253200</name>
</gene>
<dbReference type="Proteomes" id="UP001279410">
    <property type="component" value="Unassembled WGS sequence"/>
</dbReference>
<name>A0AAD3NHN7_LATJO</name>
<feature type="region of interest" description="Disordered" evidence="1">
    <location>
        <begin position="1"/>
        <end position="68"/>
    </location>
</feature>
<dbReference type="AlphaFoldDB" id="A0AAD3NHN7"/>
<keyword evidence="2" id="KW-0396">Initiation factor</keyword>
<feature type="compositionally biased region" description="Low complexity" evidence="1">
    <location>
        <begin position="101"/>
        <end position="120"/>
    </location>
</feature>
<reference evidence="2" key="1">
    <citation type="submission" date="2022-08" db="EMBL/GenBank/DDBJ databases">
        <title>Genome sequencing of akame (Lates japonicus).</title>
        <authorList>
            <person name="Hashiguchi Y."/>
            <person name="Takahashi H."/>
        </authorList>
    </citation>
    <scope>NUCLEOTIDE SEQUENCE</scope>
    <source>
        <strain evidence="2">Kochi</strain>
    </source>
</reference>
<evidence type="ECO:0000256" key="1">
    <source>
        <dbReference type="SAM" id="MobiDB-lite"/>
    </source>
</evidence>